<dbReference type="InterPro" id="IPR043129">
    <property type="entry name" value="ATPase_NBD"/>
</dbReference>
<accession>A0A8X6WTD6</accession>
<reference evidence="2" key="1">
    <citation type="submission" date="2020-08" db="EMBL/GenBank/DDBJ databases">
        <title>Multicomponent nature underlies the extraordinary mechanical properties of spider dragline silk.</title>
        <authorList>
            <person name="Kono N."/>
            <person name="Nakamura H."/>
            <person name="Mori M."/>
            <person name="Yoshida Y."/>
            <person name="Ohtoshi R."/>
            <person name="Malay A.D."/>
            <person name="Moran D.A.P."/>
            <person name="Tomita M."/>
            <person name="Numata K."/>
            <person name="Arakawa K."/>
        </authorList>
    </citation>
    <scope>NUCLEOTIDE SEQUENCE</scope>
</reference>
<sequence>MKYKLMVINSYALVFLRSSVLVLSSCRIHWFSIYENWICKRSRTKVHNTNRSCTSNNWKNCSNLEYQTEDDLFIVLKEFIHRLYFKYLAVNPKDRRVVIVESVLCPTLFRNTLAEVLFMHFETPSLVYVPSHLMALFTLGISSALVMDVGYSETVVLPIYCGVPILNTYESLPVAGQLIHRRIEAELMEKAYVKTSAPNERPLAEVLSEPLKESILEDIKVRTCFVTPRARGLILQAHESRKRIKGTVSPDPELEVPTPPPDVNYPLDGEKILTIPGSLREWAAELLFEQDADNKSIATLILDSLLRCPIDTRKELANNVIIMGGTAMLPGFKHSLLTEIKMLLDDPRYASRLPLKEIKIHNPPAKENYVAWLGAAAFGATEAVPSRSITKDQYRQKKYIPDWCDKKWAENGEKTL</sequence>
<dbReference type="CDD" id="cd10207">
    <property type="entry name" value="ASKHA_NBD_Arp10"/>
    <property type="match status" value="1"/>
</dbReference>
<comment type="similarity">
    <text evidence="1">Belongs to the actin family.</text>
</comment>
<name>A0A8X6WTD6_9ARAC</name>
<keyword evidence="3" id="KW-1185">Reference proteome</keyword>
<dbReference type="Gene3D" id="3.30.420.40">
    <property type="match status" value="2"/>
</dbReference>
<dbReference type="EMBL" id="BMAV01001488">
    <property type="protein sequence ID" value="GFY39666.1"/>
    <property type="molecule type" value="Genomic_DNA"/>
</dbReference>
<dbReference type="Gene3D" id="3.90.640.10">
    <property type="entry name" value="Actin, Chain A, domain 4"/>
    <property type="match status" value="1"/>
</dbReference>
<evidence type="ECO:0000313" key="3">
    <source>
        <dbReference type="Proteomes" id="UP000886998"/>
    </source>
</evidence>
<dbReference type="PANTHER" id="PTHR11937">
    <property type="entry name" value="ACTIN"/>
    <property type="match status" value="1"/>
</dbReference>
<dbReference type="OrthoDB" id="337660at2759"/>
<evidence type="ECO:0000313" key="2">
    <source>
        <dbReference type="EMBL" id="GFY39666.1"/>
    </source>
</evidence>
<proteinExistence type="inferred from homology"/>
<comment type="caution">
    <text evidence="2">The sequence shown here is derived from an EMBL/GenBank/DDBJ whole genome shotgun (WGS) entry which is preliminary data.</text>
</comment>
<evidence type="ECO:0000256" key="1">
    <source>
        <dbReference type="RuleBase" id="RU000487"/>
    </source>
</evidence>
<gene>
    <name evidence="2" type="primary">ACTR10</name>
    <name evidence="2" type="ORF">TNIN_163771</name>
</gene>
<dbReference type="InterPro" id="IPR004000">
    <property type="entry name" value="Actin"/>
</dbReference>
<protein>
    <submittedName>
        <fullName evidence="2">Actin-related protein 10</fullName>
    </submittedName>
</protein>
<organism evidence="2 3">
    <name type="scientific">Trichonephila inaurata madagascariensis</name>
    <dbReference type="NCBI Taxonomy" id="2747483"/>
    <lineage>
        <taxon>Eukaryota</taxon>
        <taxon>Metazoa</taxon>
        <taxon>Ecdysozoa</taxon>
        <taxon>Arthropoda</taxon>
        <taxon>Chelicerata</taxon>
        <taxon>Arachnida</taxon>
        <taxon>Araneae</taxon>
        <taxon>Araneomorphae</taxon>
        <taxon>Entelegynae</taxon>
        <taxon>Araneoidea</taxon>
        <taxon>Nephilidae</taxon>
        <taxon>Trichonephila</taxon>
        <taxon>Trichonephila inaurata</taxon>
    </lineage>
</organism>
<dbReference type="SMART" id="SM00268">
    <property type="entry name" value="ACTIN"/>
    <property type="match status" value="1"/>
</dbReference>
<dbReference type="AlphaFoldDB" id="A0A8X6WTD6"/>
<dbReference type="Proteomes" id="UP000886998">
    <property type="component" value="Unassembled WGS sequence"/>
</dbReference>
<dbReference type="Pfam" id="PF00022">
    <property type="entry name" value="Actin"/>
    <property type="match status" value="1"/>
</dbReference>
<dbReference type="SUPFAM" id="SSF53067">
    <property type="entry name" value="Actin-like ATPase domain"/>
    <property type="match status" value="2"/>
</dbReference>